<keyword evidence="2" id="KW-0238">DNA-binding</keyword>
<dbReference type="InterPro" id="IPR004401">
    <property type="entry name" value="YbaB/EbfC"/>
</dbReference>
<reference evidence="2 3" key="1">
    <citation type="submission" date="2016-10" db="EMBL/GenBank/DDBJ databases">
        <authorList>
            <person name="de Groot N.N."/>
        </authorList>
    </citation>
    <scope>NUCLEOTIDE SEQUENCE [LARGE SCALE GENOMIC DNA]</scope>
    <source>
        <strain evidence="2 3">CPCC 202808</strain>
    </source>
</reference>
<dbReference type="Pfam" id="PF02575">
    <property type="entry name" value="YbaB_DNA_bd"/>
    <property type="match status" value="1"/>
</dbReference>
<proteinExistence type="predicted"/>
<dbReference type="GO" id="GO:0003677">
    <property type="term" value="F:DNA binding"/>
    <property type="evidence" value="ECO:0007669"/>
    <property type="project" value="UniProtKB-KW"/>
</dbReference>
<dbReference type="STRING" id="504797.SAMN05421678_12147"/>
<dbReference type="Proteomes" id="UP000199052">
    <property type="component" value="Unassembled WGS sequence"/>
</dbReference>
<dbReference type="EMBL" id="FOOI01000021">
    <property type="protein sequence ID" value="SFH55331.1"/>
    <property type="molecule type" value="Genomic_DNA"/>
</dbReference>
<organism evidence="2 3">
    <name type="scientific">Actinopolymorpha cephalotaxi</name>
    <dbReference type="NCBI Taxonomy" id="504797"/>
    <lineage>
        <taxon>Bacteria</taxon>
        <taxon>Bacillati</taxon>
        <taxon>Actinomycetota</taxon>
        <taxon>Actinomycetes</taxon>
        <taxon>Propionibacteriales</taxon>
        <taxon>Actinopolymorphaceae</taxon>
        <taxon>Actinopolymorpha</taxon>
    </lineage>
</organism>
<evidence type="ECO:0000313" key="2">
    <source>
        <dbReference type="EMBL" id="SFH55331.1"/>
    </source>
</evidence>
<protein>
    <submittedName>
        <fullName evidence="2">YbaB/EbfC DNA-binding family protein</fullName>
    </submittedName>
</protein>
<evidence type="ECO:0000313" key="3">
    <source>
        <dbReference type="Proteomes" id="UP000199052"/>
    </source>
</evidence>
<dbReference type="SUPFAM" id="SSF82607">
    <property type="entry name" value="YbaB-like"/>
    <property type="match status" value="1"/>
</dbReference>
<name>A0A1I3B0X3_9ACTN</name>
<dbReference type="InterPro" id="IPR036894">
    <property type="entry name" value="YbaB-like_sf"/>
</dbReference>
<dbReference type="AlphaFoldDB" id="A0A1I3B0X3"/>
<accession>A0A1I3B0X3</accession>
<gene>
    <name evidence="2" type="ORF">SAMN05421678_12147</name>
</gene>
<dbReference type="Gene3D" id="3.30.1310.10">
    <property type="entry name" value="Nucleoid-associated protein YbaB-like domain"/>
    <property type="match status" value="1"/>
</dbReference>
<evidence type="ECO:0000256" key="1">
    <source>
        <dbReference type="SAM" id="MobiDB-lite"/>
    </source>
</evidence>
<sequence>MPDVSEHEAHASAAAQLGIAMTGDLRRDLEAVQARVDQVLAAVGRAQEQTFEATDESGTVSAGVSGSGELVGVEITPQAMRDLDATELAAACREAIQNARLGMAAGMMSALKETAGFDLEEAPDPADPREAWRQATKESGWTS</sequence>
<feature type="compositionally biased region" description="Basic and acidic residues" evidence="1">
    <location>
        <begin position="126"/>
        <end position="136"/>
    </location>
</feature>
<feature type="region of interest" description="Disordered" evidence="1">
    <location>
        <begin position="118"/>
        <end position="143"/>
    </location>
</feature>